<keyword evidence="3" id="KW-1185">Reference proteome</keyword>
<organism evidence="2 3">
    <name type="scientific">Candidatus Pantoea multigeneris</name>
    <dbReference type="NCBI Taxonomy" id="2608357"/>
    <lineage>
        <taxon>Bacteria</taxon>
        <taxon>Pseudomonadati</taxon>
        <taxon>Pseudomonadota</taxon>
        <taxon>Gammaproteobacteria</taxon>
        <taxon>Enterobacterales</taxon>
        <taxon>Erwiniaceae</taxon>
        <taxon>Pantoea</taxon>
    </lineage>
</organism>
<gene>
    <name evidence="2" type="ORF">F3J40_16295</name>
</gene>
<dbReference type="Proteomes" id="UP001515683">
    <property type="component" value="Unassembled WGS sequence"/>
</dbReference>
<name>A0ABX0REI6_9GAMM</name>
<dbReference type="Pfam" id="PF10617">
    <property type="entry name" value="DUF2474"/>
    <property type="match status" value="1"/>
</dbReference>
<reference evidence="2 3" key="1">
    <citation type="journal article" date="2019" name="bioRxiv">
        <title>Bacteria contribute to plant secondary compound degradation in a generalist herbivore system.</title>
        <authorList>
            <person name="Francoeur C.B."/>
            <person name="Khadempour L."/>
            <person name="Moreira-Soto R.D."/>
            <person name="Gotting K."/>
            <person name="Book A.J."/>
            <person name="Pinto-Tomas A.A."/>
            <person name="Keefover-Ring K."/>
            <person name="Currie C.R."/>
        </authorList>
    </citation>
    <scope>NUCLEOTIDE SEQUENCE [LARGE SCALE GENOMIC DNA]</scope>
    <source>
        <strain evidence="2">Acro-835</strain>
    </source>
</reference>
<dbReference type="RefSeq" id="WP_017348300.1">
    <property type="nucleotide sequence ID" value="NZ_VWXF01000007.1"/>
</dbReference>
<protein>
    <submittedName>
        <fullName evidence="2">DUF2474 domain-containing protein</fullName>
    </submittedName>
</protein>
<proteinExistence type="predicted"/>
<comment type="caution">
    <text evidence="2">The sequence shown here is derived from an EMBL/GenBank/DDBJ whole genome shotgun (WGS) entry which is preliminary data.</text>
</comment>
<sequence>MQFKVGMMKTETQPKSPWWQRILWLMVIYSASVLALAGVAWIFRLMMSAAGMRTH</sequence>
<keyword evidence="1" id="KW-0472">Membrane</keyword>
<dbReference type="EMBL" id="VWXF01000007">
    <property type="protein sequence ID" value="NIF23149.1"/>
    <property type="molecule type" value="Genomic_DNA"/>
</dbReference>
<keyword evidence="1" id="KW-1133">Transmembrane helix</keyword>
<keyword evidence="1" id="KW-0812">Transmembrane</keyword>
<evidence type="ECO:0000313" key="2">
    <source>
        <dbReference type="EMBL" id="NIF23149.1"/>
    </source>
</evidence>
<feature type="transmembrane region" description="Helical" evidence="1">
    <location>
        <begin position="22"/>
        <end position="43"/>
    </location>
</feature>
<accession>A0ABX0REI6</accession>
<dbReference type="InterPro" id="IPR018895">
    <property type="entry name" value="DUF2474"/>
</dbReference>
<evidence type="ECO:0000256" key="1">
    <source>
        <dbReference type="SAM" id="Phobius"/>
    </source>
</evidence>
<evidence type="ECO:0000313" key="3">
    <source>
        <dbReference type="Proteomes" id="UP001515683"/>
    </source>
</evidence>